<keyword evidence="1" id="KW-0067">ATP-binding</keyword>
<keyword evidence="2" id="KW-1185">Reference proteome</keyword>
<comment type="caution">
    <text evidence="1">The sequence shown here is derived from an EMBL/GenBank/DDBJ whole genome shotgun (WGS) entry which is preliminary data.</text>
</comment>
<reference evidence="1 2" key="1">
    <citation type="submission" date="2022-06" db="EMBL/GenBank/DDBJ databases">
        <authorList>
            <person name="Jeon C.O."/>
        </authorList>
    </citation>
    <scope>NUCLEOTIDE SEQUENCE [LARGE SCALE GENOMIC DNA]</scope>
    <source>
        <strain evidence="1 2">KCTC 13943</strain>
    </source>
</reference>
<organism evidence="1 2">
    <name type="scientific">Neobacillus pocheonensis</name>
    <dbReference type="NCBI Taxonomy" id="363869"/>
    <lineage>
        <taxon>Bacteria</taxon>
        <taxon>Bacillati</taxon>
        <taxon>Bacillota</taxon>
        <taxon>Bacilli</taxon>
        <taxon>Bacillales</taxon>
        <taxon>Bacillaceae</taxon>
        <taxon>Neobacillus</taxon>
    </lineage>
</organism>
<dbReference type="EMBL" id="JAMQCR010000002">
    <property type="protein sequence ID" value="MCM2534320.1"/>
    <property type="molecule type" value="Genomic_DNA"/>
</dbReference>
<evidence type="ECO:0000313" key="2">
    <source>
        <dbReference type="Proteomes" id="UP001523262"/>
    </source>
</evidence>
<dbReference type="InterPro" id="IPR027417">
    <property type="entry name" value="P-loop_NTPase"/>
</dbReference>
<dbReference type="NCBIfam" id="NF041815">
    <property type="entry name" value="Avs4"/>
    <property type="match status" value="1"/>
</dbReference>
<dbReference type="SUPFAM" id="SSF52540">
    <property type="entry name" value="P-loop containing nucleoside triphosphate hydrolases"/>
    <property type="match status" value="1"/>
</dbReference>
<gene>
    <name evidence="1" type="ORF">NDK43_20640</name>
</gene>
<sequence length="1568" mass="184835">MIKPDWNIFKAKFSENPQNNFEWLCYLLFCEEFGKDFGIFRYKNQSGIETNPVYVDKKVIGWQAKFYETTLSDHKSELIKTLIKSKRDYSDLTKIIFYTNQEWGQSHNPDNPEQNDPQAKVDIENKAKELGLQIEWRTASFFESPFVTIKNELIVQHFFSFEKSIVQLLSEKQTHADSILEDVQTSINFHGEKIEINRNALLERIISEIEKEQVLMVTGAGGVGKTAVIKRLYEDQKTITPIYIFKASEFEIKNVNNLFGEYNLQDFIEAHKEEEKKLVVIDSAEKLLDLENTDPFKEFVSNLIKNEWKIIFTARINFLSDLDMQFIDQYRVKPIKFYIETLSVEELIACSQTYNFNLPIDTKLLELLRNPFYLNEYLRFYNTDEVMDYQNFKEKLWNKLIKKSKPIREQCFMKIAFQRVSEGQFFISPNSNESTINSLVQDGILGYETAGYFITHDIYEEWALEKIIESEFIRKENYHDFFNKIGESLPIRRSFRKWVSDKLLTEDDSIENFIEEVIEDENIPYFWKDEVLVSVLLSAYSDHFINLFEENLLENNQKLLKRVTFLLRIACKEVDEDFLKGVGLDKYSISYMQYIFTKPKGKGWESIIKLIYKYKDEFELEKLNFILPIINEWNNKFKRGETTKLSALIALKYYQVIVKEDIYLSRGEDIEEKLIQTISYGAAEIKEELTAIFDEVIKNEWRNYRDPYYNLVNAILSKVGENQEVLKSLPNYVLSLAALYWFNPQEKRHPFHYSVGVEGDFCIDENQRDYYPPSAFQTPIYWLLQYSLKETVDFLLRFINKTVECYVKSDLDRSEVKEVEVVTDNTVVKQYISQRLWNTYSGTSVAPDVFQSIHMALEKFLLETAKNTDSKILESNLLYLIKNSNSASVTAIVVSVVLAYPEKTYNVSKVLFQTKEFFLYDSSRRSEDNSAKSQFLIGDGLMPKNKIHEKERINSCNDSHRKKSLEDLALMYQFFKGEGVTDEEVEERQKVIWAIFDQYYKEITDDTREDVKIWRLFLARMDRRKMKPTFEEIDEGLQINFNPEIDPSLKEYSDAALQESSEAMKYLSLKLWADYKVKNDEKYKEYTQYEENPKQALREVKEILENLKNNHETFHLFEEKIPAHVCTVLVRDYFEELSKSDKELCKDVILTCASSSFRPNYLYQIWDGVEATISVLPLILEKFPEERENIKVILLLTLFDPHSIGAYAKFSDYPTNAILNNLWGISFSDAQSLLIGFLYLKPKYEAMRETLRQENFKQNKYKLYENVLIEKFVGEYQEDIEKVIANSITLDEIKNIKNINLRILRTAFQLIPLKILDESHKIITQNIISAFAEKLLSDDREEKVDYQVRHDFLMKLSRVVLASSRDDVHVYLHPFIDGFNNTESMADLFKEFIIAEDMLKTYDNFWLVWELFYDKVAELCKGESYGYYNQKIIKSYLFAQTLWNENATEWHTLKDNNKRFLNKVTRNMGGAPSVLYAIAKLLNGVGQKYLNNGISWISRILIEHHNIRTEQLEGNTIYQLENLVKSYIYKNREKVRRETKLKQEVLIILDFLVEKGSVAGYMLRENVL</sequence>
<dbReference type="GO" id="GO:0005524">
    <property type="term" value="F:ATP binding"/>
    <property type="evidence" value="ECO:0007669"/>
    <property type="project" value="UniProtKB-KW"/>
</dbReference>
<dbReference type="Proteomes" id="UP001523262">
    <property type="component" value="Unassembled WGS sequence"/>
</dbReference>
<proteinExistence type="predicted"/>
<protein>
    <submittedName>
        <fullName evidence="1">ATP-binding protein</fullName>
    </submittedName>
</protein>
<name>A0ABT0WE44_9BACI</name>
<accession>A0ABT0WE44</accession>
<dbReference type="Gene3D" id="3.40.50.300">
    <property type="entry name" value="P-loop containing nucleotide triphosphate hydrolases"/>
    <property type="match status" value="1"/>
</dbReference>
<evidence type="ECO:0000313" key="1">
    <source>
        <dbReference type="EMBL" id="MCM2534320.1"/>
    </source>
</evidence>
<keyword evidence="1" id="KW-0547">Nucleotide-binding</keyword>